<evidence type="ECO:0000313" key="1">
    <source>
        <dbReference type="EMBL" id="JAS10370.1"/>
    </source>
</evidence>
<evidence type="ECO:0000313" key="4">
    <source>
        <dbReference type="EMBL" id="JAS29569.1"/>
    </source>
</evidence>
<gene>
    <name evidence="2" type="ORF">g.6876</name>
    <name evidence="4" type="ORF">g.6877</name>
    <name evidence="1" type="ORF">g.6878</name>
    <name evidence="3" type="ORF">g.6879</name>
</gene>
<evidence type="ECO:0000313" key="3">
    <source>
        <dbReference type="EMBL" id="JAS21124.1"/>
    </source>
</evidence>
<reference evidence="2" key="1">
    <citation type="submission" date="2015-12" db="EMBL/GenBank/DDBJ databases">
        <title>De novo transcriptome assembly of four potential Pierce s Disease insect vectors from Arizona vineyards.</title>
        <authorList>
            <person name="Tassone E.E."/>
        </authorList>
    </citation>
    <scope>NUCLEOTIDE SEQUENCE</scope>
</reference>
<accession>A0A1B6CEZ4</accession>
<sequence length="179" mass="21875">MLKRLIFTGIVFFVSSRKFPTRDPRHRIMAFLPETKETFYRIEKRFLQPNITLEQQFKYLMRILQDEDKMMAHVFDYWFVENHIGNHLHEDAEELFERYEEPKECKEELEKRIFLVVEVLREAVEMKLKMIKAGYIPHDDFLLVQQRWLKELHDNYTVIYNFTGPVRYTVPTVKNYGHP</sequence>
<dbReference type="EMBL" id="GEDC01026928">
    <property type="protein sequence ID" value="JAS10370.1"/>
    <property type="molecule type" value="Transcribed_RNA"/>
</dbReference>
<name>A0A1B6CEZ4_9HEMI</name>
<protein>
    <submittedName>
        <fullName evidence="2">Uncharacterized protein</fullName>
    </submittedName>
</protein>
<dbReference type="EMBL" id="GEDC01025286">
    <property type="protein sequence ID" value="JAS12012.1"/>
    <property type="molecule type" value="Transcribed_RNA"/>
</dbReference>
<proteinExistence type="predicted"/>
<evidence type="ECO:0000313" key="2">
    <source>
        <dbReference type="EMBL" id="JAS12012.1"/>
    </source>
</evidence>
<dbReference type="AlphaFoldDB" id="A0A1B6CEZ4"/>
<dbReference type="EMBL" id="GEDC01007729">
    <property type="protein sequence ID" value="JAS29569.1"/>
    <property type="molecule type" value="Transcribed_RNA"/>
</dbReference>
<organism evidence="2">
    <name type="scientific">Clastoptera arizonana</name>
    <name type="common">Arizona spittle bug</name>
    <dbReference type="NCBI Taxonomy" id="38151"/>
    <lineage>
        <taxon>Eukaryota</taxon>
        <taxon>Metazoa</taxon>
        <taxon>Ecdysozoa</taxon>
        <taxon>Arthropoda</taxon>
        <taxon>Hexapoda</taxon>
        <taxon>Insecta</taxon>
        <taxon>Pterygota</taxon>
        <taxon>Neoptera</taxon>
        <taxon>Paraneoptera</taxon>
        <taxon>Hemiptera</taxon>
        <taxon>Auchenorrhyncha</taxon>
        <taxon>Cercopoidea</taxon>
        <taxon>Clastopteridae</taxon>
        <taxon>Clastoptera</taxon>
    </lineage>
</organism>
<dbReference type="EMBL" id="GEDC01016174">
    <property type="protein sequence ID" value="JAS21124.1"/>
    <property type="molecule type" value="Transcribed_RNA"/>
</dbReference>